<keyword evidence="1" id="KW-1133">Transmembrane helix</keyword>
<feature type="transmembrane region" description="Helical" evidence="1">
    <location>
        <begin position="31"/>
        <end position="51"/>
    </location>
</feature>
<gene>
    <name evidence="2" type="ORF">H8923_10890</name>
</gene>
<protein>
    <recommendedName>
        <fullName evidence="4">ABC transporter permease</fullName>
    </recommendedName>
</protein>
<organism evidence="2 3">
    <name type="scientific">Romboutsia faecis</name>
    <dbReference type="NCBI Taxonomy" id="2764597"/>
    <lineage>
        <taxon>Bacteria</taxon>
        <taxon>Bacillati</taxon>
        <taxon>Bacillota</taxon>
        <taxon>Clostridia</taxon>
        <taxon>Peptostreptococcales</taxon>
        <taxon>Peptostreptococcaceae</taxon>
        <taxon>Romboutsia</taxon>
    </lineage>
</organism>
<feature type="transmembrane region" description="Helical" evidence="1">
    <location>
        <begin position="7"/>
        <end position="25"/>
    </location>
</feature>
<evidence type="ECO:0000313" key="3">
    <source>
        <dbReference type="Proteomes" id="UP000609849"/>
    </source>
</evidence>
<dbReference type="Pfam" id="PF06541">
    <property type="entry name" value="ABC_trans_CmpB"/>
    <property type="match status" value="1"/>
</dbReference>
<keyword evidence="3" id="KW-1185">Reference proteome</keyword>
<dbReference type="InterPro" id="IPR010540">
    <property type="entry name" value="CmpB_TMEM229"/>
</dbReference>
<comment type="caution">
    <text evidence="2">The sequence shown here is derived from an EMBL/GenBank/DDBJ whole genome shotgun (WGS) entry which is preliminary data.</text>
</comment>
<dbReference type="EMBL" id="JACRWE010000004">
    <property type="protein sequence ID" value="MBC5997270.1"/>
    <property type="molecule type" value="Genomic_DNA"/>
</dbReference>
<feature type="transmembrane region" description="Helical" evidence="1">
    <location>
        <begin position="58"/>
        <end position="83"/>
    </location>
</feature>
<evidence type="ECO:0000256" key="1">
    <source>
        <dbReference type="SAM" id="Phobius"/>
    </source>
</evidence>
<evidence type="ECO:0000313" key="2">
    <source>
        <dbReference type="EMBL" id="MBC5997270.1"/>
    </source>
</evidence>
<evidence type="ECO:0008006" key="4">
    <source>
        <dbReference type="Google" id="ProtNLM"/>
    </source>
</evidence>
<keyword evidence="1" id="KW-0812">Transmembrane</keyword>
<dbReference type="RefSeq" id="WP_153925187.1">
    <property type="nucleotide sequence ID" value="NZ_JACRWE010000004.1"/>
</dbReference>
<reference evidence="2 3" key="1">
    <citation type="submission" date="2020-08" db="EMBL/GenBank/DDBJ databases">
        <authorList>
            <person name="Liu C."/>
            <person name="Sun Q."/>
        </authorList>
    </citation>
    <scope>NUCLEOTIDE SEQUENCE [LARGE SCALE GENOMIC DNA]</scope>
    <source>
        <strain evidence="2 3">NSJ-18</strain>
    </source>
</reference>
<keyword evidence="1" id="KW-0472">Membrane</keyword>
<feature type="transmembrane region" description="Helical" evidence="1">
    <location>
        <begin position="103"/>
        <end position="123"/>
    </location>
</feature>
<sequence length="140" mass="16337">MKSIFKYIALFLVGGFIYYFLEILYRGYSHFSMIVVGGICFIFIGSINNIFKSNPPLLLQMFISSIGITSIEFISGIVINLWLNLNVWDYSNMPFNLLGQVCLNYTAIWFFLSLAAIFLDDFIRWKFLGEDMPNYRIVYK</sequence>
<name>A0ABR7JQR7_9FIRM</name>
<dbReference type="Proteomes" id="UP000609849">
    <property type="component" value="Unassembled WGS sequence"/>
</dbReference>
<accession>A0ABR7JQR7</accession>
<proteinExistence type="predicted"/>